<dbReference type="AlphaFoldDB" id="A0A0A9B646"/>
<evidence type="ECO:0000313" key="1">
    <source>
        <dbReference type="EMBL" id="JAD56605.1"/>
    </source>
</evidence>
<dbReference type="EMBL" id="GBRH01241290">
    <property type="protein sequence ID" value="JAD56605.1"/>
    <property type="molecule type" value="Transcribed_RNA"/>
</dbReference>
<reference evidence="1" key="1">
    <citation type="submission" date="2014-09" db="EMBL/GenBank/DDBJ databases">
        <authorList>
            <person name="Magalhaes I.L.F."/>
            <person name="Oliveira U."/>
            <person name="Santos F.R."/>
            <person name="Vidigal T.H.D.A."/>
            <person name="Brescovit A.D."/>
            <person name="Santos A.J."/>
        </authorList>
    </citation>
    <scope>NUCLEOTIDE SEQUENCE</scope>
    <source>
        <tissue evidence="1">Shoot tissue taken approximately 20 cm above the soil surface</tissue>
    </source>
</reference>
<proteinExistence type="predicted"/>
<accession>A0A0A9B646</accession>
<reference evidence="1" key="2">
    <citation type="journal article" date="2015" name="Data Brief">
        <title>Shoot transcriptome of the giant reed, Arundo donax.</title>
        <authorList>
            <person name="Barrero R.A."/>
            <person name="Guerrero F.D."/>
            <person name="Moolhuijzen P."/>
            <person name="Goolsby J.A."/>
            <person name="Tidwell J."/>
            <person name="Bellgard S.E."/>
            <person name="Bellgard M.I."/>
        </authorList>
    </citation>
    <scope>NUCLEOTIDE SEQUENCE</scope>
    <source>
        <tissue evidence="1">Shoot tissue taken approximately 20 cm above the soil surface</tissue>
    </source>
</reference>
<name>A0A0A9B646_ARUDO</name>
<protein>
    <submittedName>
        <fullName evidence="1">Uncharacterized protein</fullName>
    </submittedName>
</protein>
<sequence length="24" mass="2719">MNFLSVSCNGQWLSYGSLRSELNL</sequence>
<organism evidence="1">
    <name type="scientific">Arundo donax</name>
    <name type="common">Giant reed</name>
    <name type="synonym">Donax arundinaceus</name>
    <dbReference type="NCBI Taxonomy" id="35708"/>
    <lineage>
        <taxon>Eukaryota</taxon>
        <taxon>Viridiplantae</taxon>
        <taxon>Streptophyta</taxon>
        <taxon>Embryophyta</taxon>
        <taxon>Tracheophyta</taxon>
        <taxon>Spermatophyta</taxon>
        <taxon>Magnoliopsida</taxon>
        <taxon>Liliopsida</taxon>
        <taxon>Poales</taxon>
        <taxon>Poaceae</taxon>
        <taxon>PACMAD clade</taxon>
        <taxon>Arundinoideae</taxon>
        <taxon>Arundineae</taxon>
        <taxon>Arundo</taxon>
    </lineage>
</organism>